<evidence type="ECO:0000259" key="4">
    <source>
        <dbReference type="Pfam" id="PF04909"/>
    </source>
</evidence>
<dbReference type="GO" id="GO:0016831">
    <property type="term" value="F:carboxy-lyase activity"/>
    <property type="evidence" value="ECO:0007669"/>
    <property type="project" value="UniProtKB-KW"/>
</dbReference>
<sequence>MESNIRVSIALGRSIWTLENSISITGSLAYRTLDNLRIVAAEEHFSSTAFDGQLPAHHPGFEWPVSQLRDIGLGRVADMDKHGITTQVLSQTVYDVKDIERCHKTNDQLHEAVKQHPTRFAAFACLPTAHPETAVSEFKRCITGLGFKGALINNTVDGEFLDNRKYFPIFEAAADLGVPIYIHPSFPSPQARGVLFSGDTISPEAAFMISTGAWGWHSEVGLTVVRLMSTGLFDKLPNLQIIIGHGGEMVPVMIGRIEDTLGQVMKRAGHKKGPLQCLRENFYITTSGMFTTTPLKTLVDVMPMDRICFSVDYPYASNEDGKRLIESIDFFDEKQVELFTHGNLDRLLDL</sequence>
<dbReference type="Pfam" id="PF04909">
    <property type="entry name" value="Amidohydro_2"/>
    <property type="match status" value="1"/>
</dbReference>
<evidence type="ECO:0000313" key="5">
    <source>
        <dbReference type="EMBL" id="KAK2729016.1"/>
    </source>
</evidence>
<evidence type="ECO:0000256" key="1">
    <source>
        <dbReference type="ARBA" id="ARBA00022793"/>
    </source>
</evidence>
<protein>
    <submittedName>
        <fullName evidence="5">Amidohydrolase 2</fullName>
    </submittedName>
</protein>
<dbReference type="PANTHER" id="PTHR21240:SF30">
    <property type="entry name" value="AMIDOHYDROLASE-RELATED DOMAIN-CONTAINING PROTEIN-RELATED"/>
    <property type="match status" value="1"/>
</dbReference>
<dbReference type="AlphaFoldDB" id="A0AAE0CXB1"/>
<keyword evidence="1 3" id="KW-0210">Decarboxylase</keyword>
<name>A0AAE0CXB1_COLKA</name>
<dbReference type="GO" id="GO:0019748">
    <property type="term" value="P:secondary metabolic process"/>
    <property type="evidence" value="ECO:0007669"/>
    <property type="project" value="TreeGrafter"/>
</dbReference>
<organism evidence="5 6">
    <name type="scientific">Colletotrichum kahawae</name>
    <name type="common">Coffee berry disease fungus</name>
    <dbReference type="NCBI Taxonomy" id="34407"/>
    <lineage>
        <taxon>Eukaryota</taxon>
        <taxon>Fungi</taxon>
        <taxon>Dikarya</taxon>
        <taxon>Ascomycota</taxon>
        <taxon>Pezizomycotina</taxon>
        <taxon>Sordariomycetes</taxon>
        <taxon>Hypocreomycetidae</taxon>
        <taxon>Glomerellales</taxon>
        <taxon>Glomerellaceae</taxon>
        <taxon>Colletotrichum</taxon>
        <taxon>Colletotrichum gloeosporioides species complex</taxon>
    </lineage>
</organism>
<dbReference type="GO" id="GO:0005829">
    <property type="term" value="C:cytosol"/>
    <property type="evidence" value="ECO:0007669"/>
    <property type="project" value="TreeGrafter"/>
</dbReference>
<gene>
    <name evidence="5" type="ORF">CKAH01_10587</name>
</gene>
<dbReference type="SUPFAM" id="SSF51556">
    <property type="entry name" value="Metallo-dependent hydrolases"/>
    <property type="match status" value="1"/>
</dbReference>
<proteinExistence type="inferred from homology"/>
<dbReference type="Proteomes" id="UP001281614">
    <property type="component" value="Unassembled WGS sequence"/>
</dbReference>
<evidence type="ECO:0000256" key="2">
    <source>
        <dbReference type="ARBA" id="ARBA00023239"/>
    </source>
</evidence>
<comment type="similarity">
    <text evidence="3">Belongs to the metallo-dependent hydrolases superfamily.</text>
</comment>
<dbReference type="GO" id="GO:0016787">
    <property type="term" value="F:hydrolase activity"/>
    <property type="evidence" value="ECO:0007669"/>
    <property type="project" value="InterPro"/>
</dbReference>
<accession>A0AAE0CXB1</accession>
<keyword evidence="2 3" id="KW-0456">Lyase</keyword>
<keyword evidence="6" id="KW-1185">Reference proteome</keyword>
<dbReference type="EMBL" id="VYYT01000854">
    <property type="protein sequence ID" value="KAK2729016.1"/>
    <property type="molecule type" value="Genomic_DNA"/>
</dbReference>
<dbReference type="PANTHER" id="PTHR21240">
    <property type="entry name" value="2-AMINO-3-CARBOXYLMUCONATE-6-SEMIALDEHYDE DECARBOXYLASE"/>
    <property type="match status" value="1"/>
</dbReference>
<dbReference type="InterPro" id="IPR032466">
    <property type="entry name" value="Metal_Hydrolase"/>
</dbReference>
<evidence type="ECO:0000313" key="6">
    <source>
        <dbReference type="Proteomes" id="UP001281614"/>
    </source>
</evidence>
<feature type="domain" description="Amidohydrolase-related" evidence="4">
    <location>
        <begin position="90"/>
        <end position="349"/>
    </location>
</feature>
<comment type="caution">
    <text evidence="5">The sequence shown here is derived from an EMBL/GenBank/DDBJ whole genome shotgun (WGS) entry which is preliminary data.</text>
</comment>
<dbReference type="InterPro" id="IPR032465">
    <property type="entry name" value="ACMSD"/>
</dbReference>
<dbReference type="InterPro" id="IPR006680">
    <property type="entry name" value="Amidohydro-rel"/>
</dbReference>
<reference evidence="5" key="1">
    <citation type="submission" date="2023-02" db="EMBL/GenBank/DDBJ databases">
        <title>Colletotrichum kahawae CIFC_Que2 genome sequencing and assembly.</title>
        <authorList>
            <person name="Baroncelli R."/>
        </authorList>
    </citation>
    <scope>NUCLEOTIDE SEQUENCE</scope>
    <source>
        <strain evidence="5">CIFC_Que2</strain>
    </source>
</reference>
<evidence type="ECO:0000256" key="3">
    <source>
        <dbReference type="RuleBase" id="RU366045"/>
    </source>
</evidence>
<dbReference type="Gene3D" id="3.20.20.140">
    <property type="entry name" value="Metal-dependent hydrolases"/>
    <property type="match status" value="1"/>
</dbReference>